<dbReference type="Pfam" id="PF25954">
    <property type="entry name" value="Beta-barrel_RND_2"/>
    <property type="match status" value="1"/>
</dbReference>
<evidence type="ECO:0000256" key="1">
    <source>
        <dbReference type="ARBA" id="ARBA00009477"/>
    </source>
</evidence>
<dbReference type="Proteomes" id="UP000019148">
    <property type="component" value="Unassembled WGS sequence"/>
</dbReference>
<reference evidence="4 5" key="1">
    <citation type="submission" date="2013-12" db="EMBL/GenBank/DDBJ databases">
        <title>Comparative genomics of relapsing fever spirochetes.</title>
        <authorList>
            <person name="Schwan T.G."/>
            <person name="Raffel S.J."/>
            <person name="Porcella S.F."/>
        </authorList>
    </citation>
    <scope>NUCLEOTIDE SEQUENCE [LARGE SCALE GENOMIC DNA]</scope>
    <source>
        <strain evidence="4 5">CR2A</strain>
    </source>
</reference>
<comment type="caution">
    <text evidence="4">The sequence shown here is derived from an EMBL/GenBank/DDBJ whole genome shotgun (WGS) entry which is preliminary data.</text>
</comment>
<dbReference type="Gene3D" id="2.40.420.20">
    <property type="match status" value="1"/>
</dbReference>
<dbReference type="AlphaFoldDB" id="W6TLJ1"/>
<dbReference type="RefSeq" id="WP_231439412.1">
    <property type="nucleotide sequence ID" value="NZ_AZIT01000001.1"/>
</dbReference>
<dbReference type="NCBIfam" id="TIGR01730">
    <property type="entry name" value="RND_mfp"/>
    <property type="match status" value="1"/>
</dbReference>
<accession>W6TLJ1</accession>
<dbReference type="Pfam" id="PF25917">
    <property type="entry name" value="BSH_RND"/>
    <property type="match status" value="1"/>
</dbReference>
<dbReference type="SUPFAM" id="SSF111369">
    <property type="entry name" value="HlyD-like secretion proteins"/>
    <property type="match status" value="1"/>
</dbReference>
<organism evidence="4 5">
    <name type="scientific">Borrelia duttonii CR2A</name>
    <dbReference type="NCBI Taxonomy" id="1432657"/>
    <lineage>
        <taxon>Bacteria</taxon>
        <taxon>Pseudomonadati</taxon>
        <taxon>Spirochaetota</taxon>
        <taxon>Spirochaetia</taxon>
        <taxon>Spirochaetales</taxon>
        <taxon>Borreliaceae</taxon>
        <taxon>Borrelia</taxon>
    </lineage>
</organism>
<dbReference type="Gene3D" id="2.40.50.100">
    <property type="match status" value="1"/>
</dbReference>
<dbReference type="InterPro" id="IPR058792">
    <property type="entry name" value="Beta-barrel_RND_2"/>
</dbReference>
<dbReference type="InterPro" id="IPR006143">
    <property type="entry name" value="RND_pump_MFP"/>
</dbReference>
<dbReference type="PANTHER" id="PTHR30469">
    <property type="entry name" value="MULTIDRUG RESISTANCE PROTEIN MDTA"/>
    <property type="match status" value="1"/>
</dbReference>
<dbReference type="PANTHER" id="PTHR30469:SF15">
    <property type="entry name" value="HLYD FAMILY OF SECRETION PROTEINS"/>
    <property type="match status" value="1"/>
</dbReference>
<dbReference type="PATRIC" id="fig|1432657.3.peg.161"/>
<sequence length="292" mass="32262">MQEDVASDNTAGDVIDKPYRFPVVVMKARRGAISDYISLNGDVDTKVKVKVFPDVAGKIKSFNIKLGSYVEKGQVIAMLDPSKPGSFYLQSPVRSPISGYVLFVNCKIGETVTPQTSVALIGKMNVMQIKTYVSEKYILDIKVGNNALIEFGSYSDEKFRAKISEISPILDFKSRSAEVYLEPLGSAANKMVVGMFVKLKIVTKNSKNVIKIPKHAFIEREGKLCVFRVNTDSTTVERVFPLVDFEVDNIVSIKDGINEDDLIVTEGVSWLSDGVFVNIVDTQNGLDVEDNI</sequence>
<evidence type="ECO:0000259" key="2">
    <source>
        <dbReference type="Pfam" id="PF25917"/>
    </source>
</evidence>
<feature type="domain" description="Multidrug resistance protein MdtA-like barrel-sandwich hybrid" evidence="2">
    <location>
        <begin position="48"/>
        <end position="117"/>
    </location>
</feature>
<comment type="similarity">
    <text evidence="1">Belongs to the membrane fusion protein (MFP) (TC 8.A.1) family.</text>
</comment>
<gene>
    <name evidence="4" type="ORF">BDCR2A_00167</name>
</gene>
<dbReference type="GO" id="GO:1990281">
    <property type="term" value="C:efflux pump complex"/>
    <property type="evidence" value="ECO:0007669"/>
    <property type="project" value="TreeGrafter"/>
</dbReference>
<evidence type="ECO:0000313" key="4">
    <source>
        <dbReference type="EMBL" id="ETZ18194.1"/>
    </source>
</evidence>
<dbReference type="EMBL" id="AZIT01000001">
    <property type="protein sequence ID" value="ETZ18194.1"/>
    <property type="molecule type" value="Genomic_DNA"/>
</dbReference>
<proteinExistence type="inferred from homology"/>
<name>W6TLJ1_9SPIR</name>
<protein>
    <submittedName>
        <fullName evidence="4">Acriflavin resistance periplasmic protein</fullName>
    </submittedName>
</protein>
<feature type="domain" description="CusB-like beta-barrel" evidence="3">
    <location>
        <begin position="131"/>
        <end position="203"/>
    </location>
</feature>
<dbReference type="GO" id="GO:0015562">
    <property type="term" value="F:efflux transmembrane transporter activity"/>
    <property type="evidence" value="ECO:0007669"/>
    <property type="project" value="TreeGrafter"/>
</dbReference>
<evidence type="ECO:0000259" key="3">
    <source>
        <dbReference type="Pfam" id="PF25954"/>
    </source>
</evidence>
<dbReference type="InterPro" id="IPR058625">
    <property type="entry name" value="MdtA-like_BSH"/>
</dbReference>
<evidence type="ECO:0000313" key="5">
    <source>
        <dbReference type="Proteomes" id="UP000019148"/>
    </source>
</evidence>